<keyword evidence="3" id="KW-1185">Reference proteome</keyword>
<dbReference type="Proteomes" id="UP000002035">
    <property type="component" value="Unassembled WGS sequence"/>
</dbReference>
<proteinExistence type="predicted"/>
<name>C5FYH9_ARTOC</name>
<accession>C5FYH9</accession>
<feature type="region of interest" description="Disordered" evidence="1">
    <location>
        <begin position="1"/>
        <end position="111"/>
    </location>
</feature>
<dbReference type="RefSeq" id="XP_002843613.1">
    <property type="nucleotide sequence ID" value="XM_002843567.1"/>
</dbReference>
<feature type="compositionally biased region" description="Basic and acidic residues" evidence="1">
    <location>
        <begin position="86"/>
        <end position="103"/>
    </location>
</feature>
<dbReference type="HOGENOM" id="CLU_2157785_0_0_1"/>
<evidence type="ECO:0000313" key="2">
    <source>
        <dbReference type="EMBL" id="EEQ34577.1"/>
    </source>
</evidence>
<reference evidence="3" key="1">
    <citation type="journal article" date="2012" name="MBio">
        <title>Comparative genome analysis of Trichophyton rubrum and related dermatophytes reveals candidate genes involved in infection.</title>
        <authorList>
            <person name="Martinez D.A."/>
            <person name="Oliver B.G."/>
            <person name="Graeser Y."/>
            <person name="Goldberg J.M."/>
            <person name="Li W."/>
            <person name="Martinez-Rossi N.M."/>
            <person name="Monod M."/>
            <person name="Shelest E."/>
            <person name="Barton R.C."/>
            <person name="Birch E."/>
            <person name="Brakhage A.A."/>
            <person name="Chen Z."/>
            <person name="Gurr S.J."/>
            <person name="Heiman D."/>
            <person name="Heitman J."/>
            <person name="Kosti I."/>
            <person name="Rossi A."/>
            <person name="Saif S."/>
            <person name="Samalova M."/>
            <person name="Saunders C.W."/>
            <person name="Shea T."/>
            <person name="Summerbell R.C."/>
            <person name="Xu J."/>
            <person name="Young S."/>
            <person name="Zeng Q."/>
            <person name="Birren B.W."/>
            <person name="Cuomo C.A."/>
            <person name="White T.C."/>
        </authorList>
    </citation>
    <scope>NUCLEOTIDE SEQUENCE [LARGE SCALE GENOMIC DNA]</scope>
    <source>
        <strain evidence="3">ATCC MYA-4605 / CBS 113480</strain>
    </source>
</reference>
<gene>
    <name evidence="2" type="ORF">MCYG_07396</name>
</gene>
<evidence type="ECO:0000256" key="1">
    <source>
        <dbReference type="SAM" id="MobiDB-lite"/>
    </source>
</evidence>
<evidence type="ECO:0000313" key="3">
    <source>
        <dbReference type="Proteomes" id="UP000002035"/>
    </source>
</evidence>
<dbReference type="AlphaFoldDB" id="C5FYH9"/>
<dbReference type="VEuPathDB" id="FungiDB:MCYG_07396"/>
<organism evidence="2 3">
    <name type="scientific">Arthroderma otae (strain ATCC MYA-4605 / CBS 113480)</name>
    <name type="common">Microsporum canis</name>
    <dbReference type="NCBI Taxonomy" id="554155"/>
    <lineage>
        <taxon>Eukaryota</taxon>
        <taxon>Fungi</taxon>
        <taxon>Dikarya</taxon>
        <taxon>Ascomycota</taxon>
        <taxon>Pezizomycotina</taxon>
        <taxon>Eurotiomycetes</taxon>
        <taxon>Eurotiomycetidae</taxon>
        <taxon>Onygenales</taxon>
        <taxon>Arthrodermataceae</taxon>
        <taxon>Microsporum</taxon>
    </lineage>
</organism>
<dbReference type="GeneID" id="9225802"/>
<protein>
    <submittedName>
        <fullName evidence="2">Uncharacterized protein</fullName>
    </submittedName>
</protein>
<dbReference type="EMBL" id="DS995707">
    <property type="protein sequence ID" value="EEQ34577.1"/>
    <property type="molecule type" value="Genomic_DNA"/>
</dbReference>
<sequence length="111" mass="12072">MGAERERGKTGAGIRVGRPTKASPGWMRTTRGGAEKGSQGGLVQGRAGPAAGREDDERARTRRRRAAMRTLKSDTGGWGKQNAKQRGNEQRGKRGQKKQETKGKGKKQWKG</sequence>